<organism evidence="2 3">
    <name type="scientific">Halobacterium bonnevillei</name>
    <dbReference type="NCBI Taxonomy" id="2692200"/>
    <lineage>
        <taxon>Archaea</taxon>
        <taxon>Methanobacteriati</taxon>
        <taxon>Methanobacteriota</taxon>
        <taxon>Stenosarchaea group</taxon>
        <taxon>Halobacteria</taxon>
        <taxon>Halobacteriales</taxon>
        <taxon>Halobacteriaceae</taxon>
        <taxon>Halobacterium</taxon>
    </lineage>
</organism>
<dbReference type="AlphaFoldDB" id="A0A6B0SQR6"/>
<gene>
    <name evidence="2" type="ORF">GRX66_11520</name>
</gene>
<reference evidence="2 3" key="1">
    <citation type="submission" date="2019-12" db="EMBL/GenBank/DDBJ databases">
        <title>Isolation and characterization of three novel carbon monoxide-oxidizing members of Halobacteria from salione crusts and soils.</title>
        <authorList>
            <person name="Myers M.R."/>
            <person name="King G.M."/>
        </authorList>
    </citation>
    <scope>NUCLEOTIDE SEQUENCE [LARGE SCALE GENOMIC DNA]</scope>
    <source>
        <strain evidence="2 3">PCN9</strain>
    </source>
</reference>
<dbReference type="Proteomes" id="UP000471521">
    <property type="component" value="Unassembled WGS sequence"/>
</dbReference>
<dbReference type="EMBL" id="WUUU01000091">
    <property type="protein sequence ID" value="MXR21200.1"/>
    <property type="molecule type" value="Genomic_DNA"/>
</dbReference>
<dbReference type="InterPro" id="IPR029045">
    <property type="entry name" value="ClpP/crotonase-like_dom_sf"/>
</dbReference>
<name>A0A6B0SQR6_9EURY</name>
<dbReference type="SUPFAM" id="SSF52096">
    <property type="entry name" value="ClpP/crotonase"/>
    <property type="match status" value="1"/>
</dbReference>
<keyword evidence="3" id="KW-1185">Reference proteome</keyword>
<dbReference type="Gene3D" id="3.90.226.10">
    <property type="entry name" value="2-enoyl-CoA Hydratase, Chain A, domain 1"/>
    <property type="match status" value="1"/>
</dbReference>
<evidence type="ECO:0000313" key="2">
    <source>
        <dbReference type="EMBL" id="MXR21200.1"/>
    </source>
</evidence>
<dbReference type="RefSeq" id="WP_159526693.1">
    <property type="nucleotide sequence ID" value="NZ_WUUU01000091.1"/>
</dbReference>
<protein>
    <submittedName>
        <fullName evidence="2">Uncharacterized protein</fullName>
    </submittedName>
</protein>
<comment type="caution">
    <text evidence="2">The sequence shown here is derived from an EMBL/GenBank/DDBJ whole genome shotgun (WGS) entry which is preliminary data.</text>
</comment>
<feature type="region of interest" description="Disordered" evidence="1">
    <location>
        <begin position="190"/>
        <end position="222"/>
    </location>
</feature>
<evidence type="ECO:0000256" key="1">
    <source>
        <dbReference type="SAM" id="MobiDB-lite"/>
    </source>
</evidence>
<feature type="compositionally biased region" description="Basic and acidic residues" evidence="1">
    <location>
        <begin position="190"/>
        <end position="204"/>
    </location>
</feature>
<proteinExistence type="predicted"/>
<accession>A0A6B0SQR6</accession>
<sequence length="525" mass="56017">MPDGSQHAAETPEKYSRTALAADARELAATLEDAHPDPYAGHGGRVDFHRRLETLVRDLPEGGEREAEFVRRLQRFVARVRDGHTSVDVPGDPHAAVDCRFPLDLRVVGDALYVDAVYEDDHADLLGGRLLAVNDVRVPALRERMAAAQSSDNVYGDRQSLCAALGPDPRMLGALLAEGASTPILTVERSDGERVERTVDHTPAEEPTATLDRALDHPETSGEPAYRLLDGGDAALLTIPDCQTHREPIEAAVAMYDDLPDLYDPRETYRQVVGDPVPDDVEDVLAGIPAATAVFTSLAAEMAAAGTETLVVDTRGNGGGSSLPAYILAWVLYGSDGLGEAAADQYSVSKDSATYRAQYGDDGPLVDTDNPAGFDFGSYFTPDSEKRASILEELTAVSETFASAVEDGEYDGFYAPENVVVVTDAETFSAGVEPAVLLSKLGARVAGVPSAQAANGPRDVLFGELSNTGVEFRTSFRYHAFLPGEDGTVFDVDVALTPQQFEAYDRTSDASVRLALDVAAGTLPL</sequence>
<evidence type="ECO:0000313" key="3">
    <source>
        <dbReference type="Proteomes" id="UP000471521"/>
    </source>
</evidence>
<dbReference type="OrthoDB" id="269550at2157"/>